<protein>
    <recommendedName>
        <fullName evidence="4">Nematode cuticle collagen N-terminal domain-containing protein</fullName>
    </recommendedName>
</protein>
<evidence type="ECO:0000313" key="6">
    <source>
        <dbReference type="Proteomes" id="UP000277928"/>
    </source>
</evidence>
<dbReference type="OrthoDB" id="5876933at2759"/>
<sequence length="305" mass="33176">MKGGYFWTSVAPSIATVLAMIGSLIACMALFKDINDLYNEIINDMDEFKAMANRSWSEMMKYGVMRNQPYSKDSTTKLSLSQLLASKRIRRQADSNYDFQTPCACESQLNICPPGPQGLAGTPGFPGTAGEPGVLGRPGLNGTAIWYKWEMGESGTRIACLAGPPGLPGEQGPIGAEGPPGQPGLDGDVAMPGPQGGRGEMGEQGPPGCSGEYGPQGEIGRQGVPGNDALYCSCPSRTSYAYSQRVKPLAKFYGFEETQQRNVPNEQTYRKLRRTGNPPGRTNNVRYRKLRRKANFRKENRLKMS</sequence>
<feature type="domain" description="Nematode cuticle collagen N-terminal" evidence="4">
    <location>
        <begin position="9"/>
        <end position="59"/>
    </location>
</feature>
<dbReference type="GO" id="GO:0042302">
    <property type="term" value="F:structural constituent of cuticle"/>
    <property type="evidence" value="ECO:0007669"/>
    <property type="project" value="InterPro"/>
</dbReference>
<keyword evidence="6" id="KW-1185">Reference proteome</keyword>
<evidence type="ECO:0000259" key="4">
    <source>
        <dbReference type="SMART" id="SM01088"/>
    </source>
</evidence>
<dbReference type="OMA" id="QCACSSQ"/>
<keyword evidence="3" id="KW-1133">Transmembrane helix</keyword>
<reference evidence="5 6" key="1">
    <citation type="submission" date="2018-08" db="EMBL/GenBank/DDBJ databases">
        <authorList>
            <person name="Laetsch R D."/>
            <person name="Stevens L."/>
            <person name="Kumar S."/>
            <person name="Blaxter L. M."/>
        </authorList>
    </citation>
    <scope>NUCLEOTIDE SEQUENCE [LARGE SCALE GENOMIC DNA]</scope>
</reference>
<name>A0A3P6SK52_LITSI</name>
<proteinExistence type="predicted"/>
<evidence type="ECO:0000313" key="5">
    <source>
        <dbReference type="EMBL" id="VDK70073.1"/>
    </source>
</evidence>
<evidence type="ECO:0000256" key="2">
    <source>
        <dbReference type="SAM" id="MobiDB-lite"/>
    </source>
</evidence>
<dbReference type="PROSITE" id="PS51257">
    <property type="entry name" value="PROKAR_LIPOPROTEIN"/>
    <property type="match status" value="1"/>
</dbReference>
<dbReference type="PANTHER" id="PTHR24637">
    <property type="entry name" value="COLLAGEN"/>
    <property type="match status" value="1"/>
</dbReference>
<feature type="region of interest" description="Disordered" evidence="2">
    <location>
        <begin position="165"/>
        <end position="205"/>
    </location>
</feature>
<dbReference type="PANTHER" id="PTHR24637:SF308">
    <property type="entry name" value="COL_CUTICLE_N DOMAIN-CONTAINING PROTEIN"/>
    <property type="match status" value="1"/>
</dbReference>
<dbReference type="InterPro" id="IPR002486">
    <property type="entry name" value="Col_cuticle_N"/>
</dbReference>
<keyword evidence="3" id="KW-0812">Transmembrane</keyword>
<feature type="transmembrane region" description="Helical" evidence="3">
    <location>
        <begin position="6"/>
        <end position="31"/>
    </location>
</feature>
<accession>A0A3P6SK52</accession>
<evidence type="ECO:0000256" key="1">
    <source>
        <dbReference type="ARBA" id="ARBA00022737"/>
    </source>
</evidence>
<organism evidence="5 6">
    <name type="scientific">Litomosoides sigmodontis</name>
    <name type="common">Filarial nematode worm</name>
    <dbReference type="NCBI Taxonomy" id="42156"/>
    <lineage>
        <taxon>Eukaryota</taxon>
        <taxon>Metazoa</taxon>
        <taxon>Ecdysozoa</taxon>
        <taxon>Nematoda</taxon>
        <taxon>Chromadorea</taxon>
        <taxon>Rhabditida</taxon>
        <taxon>Spirurina</taxon>
        <taxon>Spiruromorpha</taxon>
        <taxon>Filarioidea</taxon>
        <taxon>Onchocercidae</taxon>
        <taxon>Litomosoides</taxon>
    </lineage>
</organism>
<dbReference type="STRING" id="42156.A0A3P6SK52"/>
<dbReference type="EMBL" id="UYRX01000030">
    <property type="protein sequence ID" value="VDK70073.1"/>
    <property type="molecule type" value="Genomic_DNA"/>
</dbReference>
<keyword evidence="3" id="KW-0472">Membrane</keyword>
<dbReference type="Proteomes" id="UP000277928">
    <property type="component" value="Unassembled WGS sequence"/>
</dbReference>
<evidence type="ECO:0000256" key="3">
    <source>
        <dbReference type="SAM" id="Phobius"/>
    </source>
</evidence>
<dbReference type="Pfam" id="PF01484">
    <property type="entry name" value="Col_cuticle_N"/>
    <property type="match status" value="1"/>
</dbReference>
<keyword evidence="1" id="KW-0677">Repeat</keyword>
<gene>
    <name evidence="5" type="ORF">NLS_LOCUS971</name>
</gene>
<dbReference type="AlphaFoldDB" id="A0A3P6SK52"/>
<dbReference type="SMART" id="SM01088">
    <property type="entry name" value="Col_cuticle_N"/>
    <property type="match status" value="1"/>
</dbReference>